<dbReference type="KEGG" id="llu:AKJ09_02262"/>
<dbReference type="OrthoDB" id="5480349at2"/>
<dbReference type="InterPro" id="IPR011444">
    <property type="entry name" value="DUF1549"/>
</dbReference>
<dbReference type="AlphaFoldDB" id="A0A0K1PPZ6"/>
<dbReference type="STRING" id="1391654.AKJ09_02262"/>
<sequence length="655" mass="72728">MSRSRGNVFASLLVSIVVLAVSVPFALDARSAPSAKAPDTPVAKPRTLDDYRHFRIASIDLLGRMPTRDEIAAFERPNFDFDKWIDGRLRGPTYVERLTRIYMDLLRLEPNLNFSPAPAQLYRHEVLEADGTKTLVYYRRTQRREAAAVDGEFCFSPDEMGVVVRPNAPDVGTLKPISKKLLDERTVLVRPWWLYRDYKSAQPTQRYMAEWSNPDVQYKPVESLLSEPDGKPTTAIRICREEASTSELGHVYTSGRTKAPGRDDKLPGGRTSPPPLDKPFALQHKGERVSCDTRAALENAVDCGCGVGLERCIPNDGNGEGNAFYFPNKMPLGPGFPLDLAKQRAERWYPYWWSREAVHFLDDLFDEDRDFRQILTGRQSFVNGPLAQFYRTIQRTNCCGPETSFGMNEELSPLFDPKNVPADLMPHDVDTWRLVSDRGPHAAGILTTPMFLQKYATARARAAVLYNAFLCKSFVAENAQLTPSTEPNLMKRPGCQTCHATLEPLAAYFARVEPSSSVFLPATNFPAINSACRKDKNGKLNGNCNALYDVAFADDKGATLRSAYGSISNADAEPVGAGRAVTQMPEFAECAVQRVTSSFLGRPTSPDDAALLASLQKDFVASGYRMRALVRGIVRSREYRDANNVGSAPDAGDKP</sequence>
<evidence type="ECO:0000259" key="2">
    <source>
        <dbReference type="Pfam" id="PF07583"/>
    </source>
</evidence>
<evidence type="ECO:0000259" key="3">
    <source>
        <dbReference type="Pfam" id="PF07624"/>
    </source>
</evidence>
<dbReference type="Proteomes" id="UP000064967">
    <property type="component" value="Chromosome"/>
</dbReference>
<gene>
    <name evidence="4" type="ORF">AKJ09_02262</name>
</gene>
<dbReference type="Pfam" id="PF07583">
    <property type="entry name" value="PSCyt2"/>
    <property type="match status" value="1"/>
</dbReference>
<feature type="region of interest" description="Disordered" evidence="1">
    <location>
        <begin position="252"/>
        <end position="279"/>
    </location>
</feature>
<dbReference type="RefSeq" id="WP_146647020.1">
    <property type="nucleotide sequence ID" value="NZ_CP012333.1"/>
</dbReference>
<feature type="domain" description="DUF1585" evidence="3">
    <location>
        <begin position="582"/>
        <end position="637"/>
    </location>
</feature>
<accession>A0A0K1PPZ6</accession>
<dbReference type="EMBL" id="CP012333">
    <property type="protein sequence ID" value="AKU95598.1"/>
    <property type="molecule type" value="Genomic_DNA"/>
</dbReference>
<dbReference type="InterPro" id="IPR011478">
    <property type="entry name" value="DUF1585"/>
</dbReference>
<keyword evidence="5" id="KW-1185">Reference proteome</keyword>
<name>A0A0K1PPZ6_9BACT</name>
<evidence type="ECO:0000313" key="5">
    <source>
        <dbReference type="Proteomes" id="UP000064967"/>
    </source>
</evidence>
<dbReference type="Pfam" id="PF07624">
    <property type="entry name" value="PSD2"/>
    <property type="match status" value="1"/>
</dbReference>
<evidence type="ECO:0000256" key="1">
    <source>
        <dbReference type="SAM" id="MobiDB-lite"/>
    </source>
</evidence>
<reference evidence="4 5" key="1">
    <citation type="submission" date="2015-08" db="EMBL/GenBank/DDBJ databases">
        <authorList>
            <person name="Babu N.S."/>
            <person name="Beckwith C.J."/>
            <person name="Beseler K.G."/>
            <person name="Brison A."/>
            <person name="Carone J.V."/>
            <person name="Caskin T.P."/>
            <person name="Diamond M."/>
            <person name="Durham M.E."/>
            <person name="Foxe J.M."/>
            <person name="Go M."/>
            <person name="Henderson B.A."/>
            <person name="Jones I.B."/>
            <person name="McGettigan J.A."/>
            <person name="Micheletti S.J."/>
            <person name="Nasrallah M.E."/>
            <person name="Ortiz D."/>
            <person name="Piller C.R."/>
            <person name="Privatt S.R."/>
            <person name="Schneider S.L."/>
            <person name="Sharp S."/>
            <person name="Smith T.C."/>
            <person name="Stanton J.D."/>
            <person name="Ullery H.E."/>
            <person name="Wilson R.J."/>
            <person name="Serrano M.G."/>
            <person name="Buck G."/>
            <person name="Lee V."/>
            <person name="Wang Y."/>
            <person name="Carvalho R."/>
            <person name="Voegtly L."/>
            <person name="Shi R."/>
            <person name="Duckworth R."/>
            <person name="Johnson A."/>
            <person name="Loviza R."/>
            <person name="Walstead R."/>
            <person name="Shah Z."/>
            <person name="Kiflezghi M."/>
            <person name="Wade K."/>
            <person name="Ball S.L."/>
            <person name="Bradley K.W."/>
            <person name="Asai D.J."/>
            <person name="Bowman C.A."/>
            <person name="Russell D.A."/>
            <person name="Pope W.H."/>
            <person name="Jacobs-Sera D."/>
            <person name="Hendrix R.W."/>
            <person name="Hatfull G.F."/>
        </authorList>
    </citation>
    <scope>NUCLEOTIDE SEQUENCE [LARGE SCALE GENOMIC DNA]</scope>
    <source>
        <strain evidence="4 5">DSM 27648</strain>
    </source>
</reference>
<evidence type="ECO:0008006" key="6">
    <source>
        <dbReference type="Google" id="ProtNLM"/>
    </source>
</evidence>
<protein>
    <recommendedName>
        <fullName evidence="6">DUF1585 domain-containing protein</fullName>
    </recommendedName>
</protein>
<proteinExistence type="predicted"/>
<feature type="domain" description="DUF1549" evidence="2">
    <location>
        <begin position="45"/>
        <end position="110"/>
    </location>
</feature>
<organism evidence="4 5">
    <name type="scientific">Labilithrix luteola</name>
    <dbReference type="NCBI Taxonomy" id="1391654"/>
    <lineage>
        <taxon>Bacteria</taxon>
        <taxon>Pseudomonadati</taxon>
        <taxon>Myxococcota</taxon>
        <taxon>Polyangia</taxon>
        <taxon>Polyangiales</taxon>
        <taxon>Labilitrichaceae</taxon>
        <taxon>Labilithrix</taxon>
    </lineage>
</organism>
<evidence type="ECO:0000313" key="4">
    <source>
        <dbReference type="EMBL" id="AKU95598.1"/>
    </source>
</evidence>